<evidence type="ECO:0000313" key="1">
    <source>
        <dbReference type="EMBL" id="KAL0098789.1"/>
    </source>
</evidence>
<dbReference type="AlphaFoldDB" id="A0AAW2E927"/>
<organism evidence="1 2">
    <name type="scientific">Cardiocondyla obscurior</name>
    <dbReference type="NCBI Taxonomy" id="286306"/>
    <lineage>
        <taxon>Eukaryota</taxon>
        <taxon>Metazoa</taxon>
        <taxon>Ecdysozoa</taxon>
        <taxon>Arthropoda</taxon>
        <taxon>Hexapoda</taxon>
        <taxon>Insecta</taxon>
        <taxon>Pterygota</taxon>
        <taxon>Neoptera</taxon>
        <taxon>Endopterygota</taxon>
        <taxon>Hymenoptera</taxon>
        <taxon>Apocrita</taxon>
        <taxon>Aculeata</taxon>
        <taxon>Formicoidea</taxon>
        <taxon>Formicidae</taxon>
        <taxon>Myrmicinae</taxon>
        <taxon>Cardiocondyla</taxon>
    </lineage>
</organism>
<sequence>MVDKVDNKKYTECIGIKGDGSKQQLHAADKKRETERRATNNCEDGKFTQLLKISSVCDNLVWTK</sequence>
<accession>A0AAW2E927</accession>
<dbReference type="EMBL" id="JADYXP020000035">
    <property type="protein sequence ID" value="KAL0098789.1"/>
    <property type="molecule type" value="Genomic_DNA"/>
</dbReference>
<gene>
    <name evidence="1" type="ORF">PUN28_020736</name>
</gene>
<name>A0AAW2E927_9HYME</name>
<dbReference type="Proteomes" id="UP001430953">
    <property type="component" value="Unassembled WGS sequence"/>
</dbReference>
<protein>
    <submittedName>
        <fullName evidence="1">Uncharacterized protein</fullName>
    </submittedName>
</protein>
<comment type="caution">
    <text evidence="1">The sequence shown here is derived from an EMBL/GenBank/DDBJ whole genome shotgun (WGS) entry which is preliminary data.</text>
</comment>
<keyword evidence="2" id="KW-1185">Reference proteome</keyword>
<proteinExistence type="predicted"/>
<reference evidence="1 2" key="1">
    <citation type="submission" date="2023-03" db="EMBL/GenBank/DDBJ databases">
        <title>High recombination rates correlate with genetic variation in Cardiocondyla obscurior ants.</title>
        <authorList>
            <person name="Errbii M."/>
        </authorList>
    </citation>
    <scope>NUCLEOTIDE SEQUENCE [LARGE SCALE GENOMIC DNA]</scope>
    <source>
        <strain evidence="1">Alpha-2009</strain>
        <tissue evidence="1">Whole body</tissue>
    </source>
</reference>
<evidence type="ECO:0000313" key="2">
    <source>
        <dbReference type="Proteomes" id="UP001430953"/>
    </source>
</evidence>